<dbReference type="SUPFAM" id="SSF52172">
    <property type="entry name" value="CheY-like"/>
    <property type="match status" value="1"/>
</dbReference>
<accession>A0A6S6T5W8</accession>
<name>A0A6S6T5W8_9BACT</name>
<evidence type="ECO:0000259" key="6">
    <source>
        <dbReference type="PROSITE" id="PS50110"/>
    </source>
</evidence>
<protein>
    <submittedName>
        <fullName evidence="7">Two-component response regulator vanRB</fullName>
    </submittedName>
</protein>
<dbReference type="EMBL" id="CACVAS010000058">
    <property type="protein sequence ID" value="CAA6810296.1"/>
    <property type="molecule type" value="Genomic_DNA"/>
</dbReference>
<evidence type="ECO:0000256" key="4">
    <source>
        <dbReference type="ARBA" id="ARBA00022779"/>
    </source>
</evidence>
<feature type="domain" description="Response regulatory" evidence="6">
    <location>
        <begin position="7"/>
        <end position="121"/>
    </location>
</feature>
<keyword evidence="2" id="KW-0145">Chemotaxis</keyword>
<evidence type="ECO:0000256" key="2">
    <source>
        <dbReference type="ARBA" id="ARBA00022500"/>
    </source>
</evidence>
<dbReference type="InterPro" id="IPR001789">
    <property type="entry name" value="Sig_transdc_resp-reg_receiver"/>
</dbReference>
<comment type="cofactor">
    <cofactor evidence="1">
        <name>Mg(2+)</name>
        <dbReference type="ChEBI" id="CHEBI:18420"/>
    </cofactor>
</comment>
<sequence>MYLEEISILYVEDEQETQELIEEILSHVCKEVFVASDGVEGLKMYEQKQPDIVLSDIVMPHMDGIAMCTKIKAMNPNQLIALFTAYNEPAFKEQASQLKIDSYIMKPFDDKQFFNALNYLAMAFHTDLNVGKKILEKKI</sequence>
<dbReference type="PANTHER" id="PTHR44591">
    <property type="entry name" value="STRESS RESPONSE REGULATOR PROTEIN 1"/>
    <property type="match status" value="1"/>
</dbReference>
<dbReference type="Gene3D" id="3.40.50.2300">
    <property type="match status" value="1"/>
</dbReference>
<proteinExistence type="predicted"/>
<dbReference type="GO" id="GO:0006935">
    <property type="term" value="P:chemotaxis"/>
    <property type="evidence" value="ECO:0007669"/>
    <property type="project" value="UniProtKB-KW"/>
</dbReference>
<dbReference type="InterPro" id="IPR050595">
    <property type="entry name" value="Bact_response_regulator"/>
</dbReference>
<evidence type="ECO:0000256" key="5">
    <source>
        <dbReference type="PROSITE-ProRule" id="PRU00169"/>
    </source>
</evidence>
<evidence type="ECO:0000313" key="7">
    <source>
        <dbReference type="EMBL" id="CAA6810296.1"/>
    </source>
</evidence>
<dbReference type="PANTHER" id="PTHR44591:SF3">
    <property type="entry name" value="RESPONSE REGULATORY DOMAIN-CONTAINING PROTEIN"/>
    <property type="match status" value="1"/>
</dbReference>
<dbReference type="PROSITE" id="PS50110">
    <property type="entry name" value="RESPONSE_REGULATORY"/>
    <property type="match status" value="1"/>
</dbReference>
<feature type="modified residue" description="4-aspartylphosphate" evidence="5">
    <location>
        <position position="56"/>
    </location>
</feature>
<evidence type="ECO:0000256" key="3">
    <source>
        <dbReference type="ARBA" id="ARBA00022553"/>
    </source>
</evidence>
<organism evidence="7">
    <name type="scientific">uncultured Sulfurovum sp</name>
    <dbReference type="NCBI Taxonomy" id="269237"/>
    <lineage>
        <taxon>Bacteria</taxon>
        <taxon>Pseudomonadati</taxon>
        <taxon>Campylobacterota</taxon>
        <taxon>Epsilonproteobacteria</taxon>
        <taxon>Campylobacterales</taxon>
        <taxon>Sulfurovaceae</taxon>
        <taxon>Sulfurovum</taxon>
        <taxon>environmental samples</taxon>
    </lineage>
</organism>
<keyword evidence="3 5" id="KW-0597">Phosphoprotein</keyword>
<dbReference type="GO" id="GO:0000160">
    <property type="term" value="P:phosphorelay signal transduction system"/>
    <property type="evidence" value="ECO:0007669"/>
    <property type="project" value="InterPro"/>
</dbReference>
<keyword evidence="4" id="KW-0283">Flagellar rotation</keyword>
<reference evidence="7" key="1">
    <citation type="submission" date="2020-01" db="EMBL/GenBank/DDBJ databases">
        <authorList>
            <person name="Meier V. D."/>
            <person name="Meier V D."/>
        </authorList>
    </citation>
    <scope>NUCLEOTIDE SEQUENCE</scope>
    <source>
        <strain evidence="7">HLG_WM_MAG_01</strain>
    </source>
</reference>
<evidence type="ECO:0000256" key="1">
    <source>
        <dbReference type="ARBA" id="ARBA00001946"/>
    </source>
</evidence>
<dbReference type="InterPro" id="IPR011006">
    <property type="entry name" value="CheY-like_superfamily"/>
</dbReference>
<dbReference type="SMART" id="SM00448">
    <property type="entry name" value="REC"/>
    <property type="match status" value="1"/>
</dbReference>
<dbReference type="AlphaFoldDB" id="A0A6S6T5W8"/>
<gene>
    <name evidence="7" type="ORF">HELGO_WM49</name>
</gene>
<dbReference type="GO" id="GO:0097588">
    <property type="term" value="P:archaeal or bacterial-type flagellum-dependent cell motility"/>
    <property type="evidence" value="ECO:0007669"/>
    <property type="project" value="UniProtKB-KW"/>
</dbReference>
<dbReference type="Pfam" id="PF00072">
    <property type="entry name" value="Response_reg"/>
    <property type="match status" value="1"/>
</dbReference>